<dbReference type="AlphaFoldDB" id="Q4RD27"/>
<evidence type="ECO:0000256" key="1">
    <source>
        <dbReference type="SAM" id="MobiDB-lite"/>
    </source>
</evidence>
<gene>
    <name evidence="2" type="ORF">GSTENG00037605001</name>
</gene>
<reference evidence="2" key="1">
    <citation type="journal article" date="2004" name="Nature">
        <title>Genome duplication in the teleost fish Tetraodon nigroviridis reveals the early vertebrate proto-karyotype.</title>
        <authorList>
            <person name="Jaillon O."/>
            <person name="Aury J.-M."/>
            <person name="Brunet F."/>
            <person name="Petit J.-L."/>
            <person name="Stange-Thomann N."/>
            <person name="Mauceli E."/>
            <person name="Bouneau L."/>
            <person name="Fischer C."/>
            <person name="Ozouf-Costaz C."/>
            <person name="Bernot A."/>
            <person name="Nicaud S."/>
            <person name="Jaffe D."/>
            <person name="Fisher S."/>
            <person name="Lutfalla G."/>
            <person name="Dossat C."/>
            <person name="Segurens B."/>
            <person name="Dasilva C."/>
            <person name="Salanoubat M."/>
            <person name="Levy M."/>
            <person name="Boudet N."/>
            <person name="Castellano S."/>
            <person name="Anthouard V."/>
            <person name="Jubin C."/>
            <person name="Castelli V."/>
            <person name="Katinka M."/>
            <person name="Vacherie B."/>
            <person name="Biemont C."/>
            <person name="Skalli Z."/>
            <person name="Cattolico L."/>
            <person name="Poulain J."/>
            <person name="De Berardinis V."/>
            <person name="Cruaud C."/>
            <person name="Duprat S."/>
            <person name="Brottier P."/>
            <person name="Coutanceau J.-P."/>
            <person name="Gouzy J."/>
            <person name="Parra G."/>
            <person name="Lardier G."/>
            <person name="Chapple C."/>
            <person name="McKernan K.J."/>
            <person name="McEwan P."/>
            <person name="Bosak S."/>
            <person name="Kellis M."/>
            <person name="Volff J.-N."/>
            <person name="Guigo R."/>
            <person name="Zody M.C."/>
            <person name="Mesirov J."/>
            <person name="Lindblad-Toh K."/>
            <person name="Birren B."/>
            <person name="Nusbaum C."/>
            <person name="Kahn D."/>
            <person name="Robinson-Rechavi M."/>
            <person name="Laudet V."/>
            <person name="Schachter V."/>
            <person name="Quetier F."/>
            <person name="Saurin W."/>
            <person name="Scarpelli C."/>
            <person name="Wincker P."/>
            <person name="Lander E.S."/>
            <person name="Weissenbach J."/>
            <person name="Roest Crollius H."/>
        </authorList>
    </citation>
    <scope>NUCLEOTIDE SEQUENCE [LARGE SCALE GENOMIC DNA]</scope>
</reference>
<dbReference type="KEGG" id="tng:GSTEN00037605G001"/>
<reference evidence="2" key="2">
    <citation type="submission" date="2004-02" db="EMBL/GenBank/DDBJ databases">
        <authorList>
            <consortium name="Genoscope"/>
            <consortium name="Whitehead Institute Centre for Genome Research"/>
        </authorList>
    </citation>
    <scope>NUCLEOTIDE SEQUENCE</scope>
</reference>
<accession>Q4RD27</accession>
<feature type="region of interest" description="Disordered" evidence="1">
    <location>
        <begin position="41"/>
        <end position="78"/>
    </location>
</feature>
<evidence type="ECO:0000313" key="2">
    <source>
        <dbReference type="EMBL" id="CAG13705.1"/>
    </source>
</evidence>
<dbReference type="OrthoDB" id="8950274at2759"/>
<sequence length="78" mass="8586">METAVKECPVRSGFHRLEVQNTTWDVPKRYTALKSVGSRSLRDSLFGSRSENQGEGGHQEAVSPFPVSYPCETGLQGT</sequence>
<name>Q4RD27_TETNG</name>
<comment type="caution">
    <text evidence="2">The sequence shown here is derived from an EMBL/GenBank/DDBJ whole genome shotgun (WGS) entry which is preliminary data.</text>
</comment>
<dbReference type="EMBL" id="CAAE01017496">
    <property type="protein sequence ID" value="CAG13705.1"/>
    <property type="molecule type" value="Genomic_DNA"/>
</dbReference>
<protein>
    <submittedName>
        <fullName evidence="2">(spotted green pufferfish) hypothetical protein</fullName>
    </submittedName>
</protein>
<organism evidence="2">
    <name type="scientific">Tetraodon nigroviridis</name>
    <name type="common">Spotted green pufferfish</name>
    <name type="synonym">Chelonodon nigroviridis</name>
    <dbReference type="NCBI Taxonomy" id="99883"/>
    <lineage>
        <taxon>Eukaryota</taxon>
        <taxon>Metazoa</taxon>
        <taxon>Chordata</taxon>
        <taxon>Craniata</taxon>
        <taxon>Vertebrata</taxon>
        <taxon>Euteleostomi</taxon>
        <taxon>Actinopterygii</taxon>
        <taxon>Neopterygii</taxon>
        <taxon>Teleostei</taxon>
        <taxon>Neoteleostei</taxon>
        <taxon>Acanthomorphata</taxon>
        <taxon>Eupercaria</taxon>
        <taxon>Tetraodontiformes</taxon>
        <taxon>Tetradontoidea</taxon>
        <taxon>Tetraodontidae</taxon>
        <taxon>Tetraodon</taxon>
    </lineage>
</organism>
<proteinExistence type="predicted"/>